<reference evidence="2 3" key="1">
    <citation type="submission" date="2019-07" db="EMBL/GenBank/DDBJ databases">
        <title>Full genome sequence of Humibacter sp. WJ7-1.</title>
        <authorList>
            <person name="Im W.-T."/>
        </authorList>
    </citation>
    <scope>NUCLEOTIDE SEQUENCE [LARGE SCALE GENOMIC DNA]</scope>
    <source>
        <strain evidence="2 3">WJ7-1</strain>
    </source>
</reference>
<organism evidence="2 3">
    <name type="scientific">Humibacter ginsenosidimutans</name>
    <dbReference type="NCBI Taxonomy" id="2599293"/>
    <lineage>
        <taxon>Bacteria</taxon>
        <taxon>Bacillati</taxon>
        <taxon>Actinomycetota</taxon>
        <taxon>Actinomycetes</taxon>
        <taxon>Micrococcales</taxon>
        <taxon>Microbacteriaceae</taxon>
        <taxon>Humibacter</taxon>
    </lineage>
</organism>
<dbReference type="AlphaFoldDB" id="A0A5B8M7H0"/>
<dbReference type="Pfam" id="PF10027">
    <property type="entry name" value="DUF2269"/>
    <property type="match status" value="1"/>
</dbReference>
<keyword evidence="1" id="KW-0472">Membrane</keyword>
<dbReference type="InterPro" id="IPR018729">
    <property type="entry name" value="DUF2269_transmembrane"/>
</dbReference>
<evidence type="ECO:0000313" key="3">
    <source>
        <dbReference type="Proteomes" id="UP000320216"/>
    </source>
</evidence>
<dbReference type="OrthoDB" id="5190563at2"/>
<feature type="transmembrane region" description="Helical" evidence="1">
    <location>
        <begin position="6"/>
        <end position="30"/>
    </location>
</feature>
<accession>A0A5B8M7H0</accession>
<feature type="transmembrane region" description="Helical" evidence="1">
    <location>
        <begin position="51"/>
        <end position="70"/>
    </location>
</feature>
<dbReference type="KEGG" id="huw:FPZ11_17895"/>
<sequence length="161" mass="16779">MTVANVIFDILHVVAAVFIVGPMAILPMTAMRAIRAGSPSQVRTLAKSTNIFSLLSLLVVILGFGAMGTADPKYHTSITDTWIWLAIVFYVIALALTLFVVVPAMRRAADAIEGEEAVEAEDPAAKAAPAAKSGGYGAIAGTSGIASLLLVAVVVLMVWKP</sequence>
<evidence type="ECO:0000256" key="1">
    <source>
        <dbReference type="SAM" id="Phobius"/>
    </source>
</evidence>
<gene>
    <name evidence="2" type="ORF">FPZ11_17895</name>
</gene>
<dbReference type="RefSeq" id="WP_146322377.1">
    <property type="nucleotide sequence ID" value="NZ_CP042305.1"/>
</dbReference>
<protein>
    <submittedName>
        <fullName evidence="2">DUF2269 family protein</fullName>
    </submittedName>
</protein>
<dbReference type="Proteomes" id="UP000320216">
    <property type="component" value="Chromosome"/>
</dbReference>
<feature type="transmembrane region" description="Helical" evidence="1">
    <location>
        <begin position="82"/>
        <end position="102"/>
    </location>
</feature>
<feature type="transmembrane region" description="Helical" evidence="1">
    <location>
        <begin position="136"/>
        <end position="159"/>
    </location>
</feature>
<keyword evidence="3" id="KW-1185">Reference proteome</keyword>
<evidence type="ECO:0000313" key="2">
    <source>
        <dbReference type="EMBL" id="QDZ16373.1"/>
    </source>
</evidence>
<dbReference type="EMBL" id="CP042305">
    <property type="protein sequence ID" value="QDZ16373.1"/>
    <property type="molecule type" value="Genomic_DNA"/>
</dbReference>
<keyword evidence="1" id="KW-0812">Transmembrane</keyword>
<name>A0A5B8M7H0_9MICO</name>
<keyword evidence="1" id="KW-1133">Transmembrane helix</keyword>
<proteinExistence type="predicted"/>